<protein>
    <recommendedName>
        <fullName evidence="3">histidine kinase</fullName>
        <ecNumber evidence="3">2.7.13.3</ecNumber>
    </recommendedName>
</protein>
<dbReference type="InterPro" id="IPR003594">
    <property type="entry name" value="HATPase_dom"/>
</dbReference>
<dbReference type="InterPro" id="IPR050428">
    <property type="entry name" value="TCS_sensor_his_kinase"/>
</dbReference>
<evidence type="ECO:0000256" key="13">
    <source>
        <dbReference type="SAM" id="Phobius"/>
    </source>
</evidence>
<feature type="transmembrane region" description="Helical" evidence="13">
    <location>
        <begin position="184"/>
        <end position="204"/>
    </location>
</feature>
<dbReference type="InterPro" id="IPR003661">
    <property type="entry name" value="HisK_dim/P_dom"/>
</dbReference>
<reference evidence="15 16" key="1">
    <citation type="submission" date="2017-11" db="EMBL/GenBank/DDBJ databases">
        <title>Draft genome sequence of environmental isolate Aeromonas lusitania sp. nov. MDC 2473.</title>
        <authorList>
            <person name="Colston S.M."/>
            <person name="Navarro A."/>
            <person name="Martinez-Murcia A.J."/>
            <person name="Graf J."/>
        </authorList>
    </citation>
    <scope>NUCLEOTIDE SEQUENCE [LARGE SCALE GENOMIC DNA]</scope>
    <source>
        <strain evidence="15 16">MDC 2473</strain>
    </source>
</reference>
<dbReference type="PANTHER" id="PTHR45436">
    <property type="entry name" value="SENSOR HISTIDINE KINASE YKOH"/>
    <property type="match status" value="1"/>
</dbReference>
<dbReference type="Gene3D" id="3.30.565.10">
    <property type="entry name" value="Histidine kinase-like ATPase, C-terminal domain"/>
    <property type="match status" value="1"/>
</dbReference>
<feature type="domain" description="Histidine kinase" evidence="14">
    <location>
        <begin position="265"/>
        <end position="476"/>
    </location>
</feature>
<dbReference type="AlphaFoldDB" id="A0A2M8H5I5"/>
<evidence type="ECO:0000256" key="6">
    <source>
        <dbReference type="ARBA" id="ARBA00022692"/>
    </source>
</evidence>
<dbReference type="InterPro" id="IPR036890">
    <property type="entry name" value="HATPase_C_sf"/>
</dbReference>
<dbReference type="EC" id="2.7.13.3" evidence="3"/>
<dbReference type="Pfam" id="PF02518">
    <property type="entry name" value="HATPase_c"/>
    <property type="match status" value="1"/>
</dbReference>
<keyword evidence="9" id="KW-0067">ATP-binding</keyword>
<evidence type="ECO:0000256" key="1">
    <source>
        <dbReference type="ARBA" id="ARBA00000085"/>
    </source>
</evidence>
<keyword evidence="7" id="KW-0547">Nucleotide-binding</keyword>
<keyword evidence="5" id="KW-0808">Transferase</keyword>
<dbReference type="GO" id="GO:0005886">
    <property type="term" value="C:plasma membrane"/>
    <property type="evidence" value="ECO:0007669"/>
    <property type="project" value="TreeGrafter"/>
</dbReference>
<dbReference type="Gene3D" id="1.10.287.130">
    <property type="match status" value="1"/>
</dbReference>
<gene>
    <name evidence="15" type="ORF">CUC44_18225</name>
</gene>
<dbReference type="RefSeq" id="WP_100861275.1">
    <property type="nucleotide sequence ID" value="NZ_PGCP01000036.1"/>
</dbReference>
<evidence type="ECO:0000256" key="8">
    <source>
        <dbReference type="ARBA" id="ARBA00022777"/>
    </source>
</evidence>
<comment type="catalytic activity">
    <reaction evidence="1">
        <text>ATP + protein L-histidine = ADP + protein N-phospho-L-histidine.</text>
        <dbReference type="EC" id="2.7.13.3"/>
    </reaction>
</comment>
<name>A0A2M8H5I5_9GAMM</name>
<dbReference type="GO" id="GO:0005524">
    <property type="term" value="F:ATP binding"/>
    <property type="evidence" value="ECO:0007669"/>
    <property type="project" value="UniProtKB-KW"/>
</dbReference>
<dbReference type="OrthoDB" id="9809766at2"/>
<dbReference type="Proteomes" id="UP000232060">
    <property type="component" value="Unassembled WGS sequence"/>
</dbReference>
<evidence type="ECO:0000256" key="10">
    <source>
        <dbReference type="ARBA" id="ARBA00022989"/>
    </source>
</evidence>
<proteinExistence type="predicted"/>
<keyword evidence="12 13" id="KW-0472">Membrane</keyword>
<accession>A0A2M8H5I5</accession>
<dbReference type="InterPro" id="IPR036097">
    <property type="entry name" value="HisK_dim/P_sf"/>
</dbReference>
<dbReference type="PROSITE" id="PS50109">
    <property type="entry name" value="HIS_KIN"/>
    <property type="match status" value="1"/>
</dbReference>
<dbReference type="Pfam" id="PF00512">
    <property type="entry name" value="HisKA"/>
    <property type="match status" value="1"/>
</dbReference>
<dbReference type="EMBL" id="PGCP01000036">
    <property type="protein sequence ID" value="PJC91828.1"/>
    <property type="molecule type" value="Genomic_DNA"/>
</dbReference>
<evidence type="ECO:0000256" key="4">
    <source>
        <dbReference type="ARBA" id="ARBA00022553"/>
    </source>
</evidence>
<sequence>MSRVRSIRRFLLAGILALVSVSLAVSGLIGYLEANHEMEELFDARLAQSARITNQLLKGYMAQHERLPQGGAIYQEWEQNAPEQFQKDTSLNLLGRDREFTPYGHEFERNLYFQLLDEQGAILLRSPSAPRQPLTTLERGFNSETKDHHEWRTFTLYNEEEHTWLIVAERDDERGELASTMATLTMLPLFITLPFLLGLLWWLVSTGLSPLRQVAQAISERHPANLKPLTLTLKAEELTPIVNEINRLMHTLADTIEREKQFTNEAAHELRTPLAVLRIHSENLMAAEDDASREQALHKMLLALDRSDRLIRQLLTQARIDNQQAPELIRLDLSQLLQGTLATLAPLALKKGQQLSLEGDEHLQVMGQAILMDLMFGNLIDNALRYTPTGGEIAVVIAAEGNRVRVDVRDSGPGIPTAALSRLCERFYRVNPQQGDGVGLGMAIVRRIAELHSADLDVHNQPHGGLEVSIWLPIPHQAEAPPAHP</sequence>
<keyword evidence="6 13" id="KW-0812">Transmembrane</keyword>
<evidence type="ECO:0000256" key="7">
    <source>
        <dbReference type="ARBA" id="ARBA00022741"/>
    </source>
</evidence>
<dbReference type="CDD" id="cd00082">
    <property type="entry name" value="HisKA"/>
    <property type="match status" value="1"/>
</dbReference>
<keyword evidence="11" id="KW-0902">Two-component regulatory system</keyword>
<dbReference type="SUPFAM" id="SSF47384">
    <property type="entry name" value="Homodimeric domain of signal transducing histidine kinase"/>
    <property type="match status" value="1"/>
</dbReference>
<evidence type="ECO:0000256" key="3">
    <source>
        <dbReference type="ARBA" id="ARBA00012438"/>
    </source>
</evidence>
<evidence type="ECO:0000256" key="2">
    <source>
        <dbReference type="ARBA" id="ARBA00004141"/>
    </source>
</evidence>
<organism evidence="15 16">
    <name type="scientific">Aeromonas lusitana</name>
    <dbReference type="NCBI Taxonomy" id="931529"/>
    <lineage>
        <taxon>Bacteria</taxon>
        <taxon>Pseudomonadati</taxon>
        <taxon>Pseudomonadota</taxon>
        <taxon>Gammaproteobacteria</taxon>
        <taxon>Aeromonadales</taxon>
        <taxon>Aeromonadaceae</taxon>
        <taxon>Aeromonas</taxon>
    </lineage>
</organism>
<keyword evidence="4" id="KW-0597">Phosphoprotein</keyword>
<dbReference type="PRINTS" id="PR00344">
    <property type="entry name" value="BCTRLSENSOR"/>
</dbReference>
<evidence type="ECO:0000313" key="16">
    <source>
        <dbReference type="Proteomes" id="UP000232060"/>
    </source>
</evidence>
<evidence type="ECO:0000313" key="15">
    <source>
        <dbReference type="EMBL" id="PJC91828.1"/>
    </source>
</evidence>
<keyword evidence="8 15" id="KW-0418">Kinase</keyword>
<evidence type="ECO:0000256" key="11">
    <source>
        <dbReference type="ARBA" id="ARBA00023012"/>
    </source>
</evidence>
<keyword evidence="10 13" id="KW-1133">Transmembrane helix</keyword>
<evidence type="ECO:0000256" key="9">
    <source>
        <dbReference type="ARBA" id="ARBA00022840"/>
    </source>
</evidence>
<dbReference type="PANTHER" id="PTHR45436:SF14">
    <property type="entry name" value="SENSOR PROTEIN QSEC"/>
    <property type="match status" value="1"/>
</dbReference>
<keyword evidence="16" id="KW-1185">Reference proteome</keyword>
<comment type="subcellular location">
    <subcellularLocation>
        <location evidence="2">Membrane</location>
        <topology evidence="2">Multi-pass membrane protein</topology>
    </subcellularLocation>
</comment>
<evidence type="ECO:0000259" key="14">
    <source>
        <dbReference type="PROSITE" id="PS50109"/>
    </source>
</evidence>
<dbReference type="SMART" id="SM00388">
    <property type="entry name" value="HisKA"/>
    <property type="match status" value="1"/>
</dbReference>
<dbReference type="GO" id="GO:0000155">
    <property type="term" value="F:phosphorelay sensor kinase activity"/>
    <property type="evidence" value="ECO:0007669"/>
    <property type="project" value="InterPro"/>
</dbReference>
<evidence type="ECO:0000256" key="5">
    <source>
        <dbReference type="ARBA" id="ARBA00022679"/>
    </source>
</evidence>
<dbReference type="InterPro" id="IPR005467">
    <property type="entry name" value="His_kinase_dom"/>
</dbReference>
<comment type="caution">
    <text evidence="15">The sequence shown here is derived from an EMBL/GenBank/DDBJ whole genome shotgun (WGS) entry which is preliminary data.</text>
</comment>
<dbReference type="SMART" id="SM00387">
    <property type="entry name" value="HATPase_c"/>
    <property type="match status" value="1"/>
</dbReference>
<evidence type="ECO:0000256" key="12">
    <source>
        <dbReference type="ARBA" id="ARBA00023136"/>
    </source>
</evidence>
<dbReference type="InterPro" id="IPR004358">
    <property type="entry name" value="Sig_transdc_His_kin-like_C"/>
</dbReference>
<dbReference type="SUPFAM" id="SSF55874">
    <property type="entry name" value="ATPase domain of HSP90 chaperone/DNA topoisomerase II/histidine kinase"/>
    <property type="match status" value="1"/>
</dbReference>